<dbReference type="Pfam" id="PF16858">
    <property type="entry name" value="CNDH2_C"/>
    <property type="match status" value="1"/>
</dbReference>
<feature type="region of interest" description="Disordered" evidence="1">
    <location>
        <begin position="443"/>
        <end position="476"/>
    </location>
</feature>
<feature type="compositionally biased region" description="Basic and acidic residues" evidence="1">
    <location>
        <begin position="157"/>
        <end position="178"/>
    </location>
</feature>
<feature type="compositionally biased region" description="Polar residues" evidence="1">
    <location>
        <begin position="1056"/>
        <end position="1074"/>
    </location>
</feature>
<dbReference type="GO" id="GO:0000796">
    <property type="term" value="C:condensin complex"/>
    <property type="evidence" value="ECO:0007669"/>
    <property type="project" value="TreeGrafter"/>
</dbReference>
<dbReference type="VEuPathDB" id="VectorBase:AFUN2_012979"/>
<name>A0A182RNW9_ANOFN</name>
<accession>A0A182RNW9</accession>
<dbReference type="PANTHER" id="PTHR14324:SF3">
    <property type="entry name" value="CONDENSIN-2 COMPLEX SUBUNIT H2"/>
    <property type="match status" value="1"/>
</dbReference>
<dbReference type="AlphaFoldDB" id="A0A182RNW9"/>
<feature type="region of interest" description="Disordered" evidence="1">
    <location>
        <begin position="635"/>
        <end position="698"/>
    </location>
</feature>
<dbReference type="STRING" id="62324.A0A182RNW9"/>
<feature type="compositionally biased region" description="Polar residues" evidence="1">
    <location>
        <begin position="724"/>
        <end position="749"/>
    </location>
</feature>
<feature type="region of interest" description="Disordered" evidence="1">
    <location>
        <begin position="488"/>
        <end position="514"/>
    </location>
</feature>
<feature type="region of interest" description="Disordered" evidence="1">
    <location>
        <begin position="1046"/>
        <end position="1089"/>
    </location>
</feature>
<proteinExistence type="predicted"/>
<sequence length="1151" mass="128660">MVSSDALKRNINMNQLRHLNQNGNANKNLDEEYFSSSKQAHRELSSSHNSSASKSRSYIIMDGPTRLLDRSNHGSVSVSNGNVPKGEEIATTLMQVAEKTDRCWNFDLQHWLTLYQTTRLRNVNFPEAAILVSCAAQIYGRKVDYLSDIVVHMNDDQTAREKKTLEEEKRKAGEKVGEQGDTSNKTPGRKRAGRFNPQSLSDCFGDLEFSCNDKKLLKLESLVKSVPIVDVDCRTKVQQMQELCVELRTNPTRQRRQEILNRLRDDASIAPIMSSNGSARKNQIADLESGEAIGTRYDYQIHLNYIDGRTGSLIAEHDLKRFFQRCDVMDFLHEQHETERARCTSLGMPAPTERLWQGERGIKLYMPPEYLSNRYRIKVNDTTDFDNALIQARVTNYNSDPILSLMDHKLRAENLAVECMELNESTIQSKSFGSINDSGFGNNTTVTEDGHDRSLSGVLSSTRTDDSALEPNSDLDLTGKSITTVLSQESGQQTLHKDSAEGVPLEDSSLKQSSTEKSIAAASRLSVDEGIGVDCESILPRTTLMNLKEESITKSGTVVFSQGTVFPRPPVVLRPPKLVQNILGIPEDLACKHIPFTLTMEYRKMKKEFVKRREQEIAIGLSYVKLQCLKPTADSMLRPSTPDQEEDFLGFDDDETGQTPVKVANTRKTKSSSSSNESSPVKQKRPSTPEQRFEGFSEEEILATKKVVAELVKRMPDKPKHPCSSPSKRTNGSLPGTPTRTLSCDSGISDTVERTGRQPCAGTNLDSIEENMLDNEMEREENRMKSLLHQAPSQHHTDACNARIEEKMNEAKERFDKVSQWHRNLKPILMESEKRTHFDIHAYGSEIIDTFNPGVPLGSESITLEKVLQNKPPNSTARFFLSVLMLANTSNIEINNRNHDPHRLSSTAEIELRLISRKRHHKELEALGELLPSASANDTESATDRYREKRQNRKRKHPLQQQQQEQNDVANHGETSREDTAREDPSSRVGGLNGLDEGDDGVSFFDNVQQVYAELNSESTQHKRIAFRRGMRNCAYGIADAVSNMKSGEKPPSVAQPVTPSRAKVTQSDGNGCQSVDKPRTESVQRNGVSTNCPSPLVMDSCEDLLSVDLLTNQATLVPVGRDAANITYAKSVFSLAESGYESMISIGDDV</sequence>
<dbReference type="VEuPathDB" id="VectorBase:AFUN007950"/>
<dbReference type="GO" id="GO:0010032">
    <property type="term" value="P:meiotic chromosome condensation"/>
    <property type="evidence" value="ECO:0007669"/>
    <property type="project" value="TreeGrafter"/>
</dbReference>
<feature type="region of interest" description="Disordered" evidence="1">
    <location>
        <begin position="927"/>
        <end position="1001"/>
    </location>
</feature>
<dbReference type="GO" id="GO:0005634">
    <property type="term" value="C:nucleus"/>
    <property type="evidence" value="ECO:0007669"/>
    <property type="project" value="TreeGrafter"/>
</dbReference>
<feature type="region of interest" description="Disordered" evidence="1">
    <location>
        <begin position="157"/>
        <end position="195"/>
    </location>
</feature>
<feature type="compositionally biased region" description="Basic and acidic residues" evidence="1">
    <location>
        <begin position="974"/>
        <end position="986"/>
    </location>
</feature>
<feature type="domain" description="Condensin-2 complex subunit H2 C-terminal" evidence="2">
    <location>
        <begin position="796"/>
        <end position="924"/>
    </location>
</feature>
<evidence type="ECO:0000313" key="3">
    <source>
        <dbReference type="EnsemblMetazoa" id="AFUN007950-PA"/>
    </source>
</evidence>
<reference evidence="3" key="1">
    <citation type="submission" date="2020-05" db="UniProtKB">
        <authorList>
            <consortium name="EnsemblMetazoa"/>
        </authorList>
    </citation>
    <scope>IDENTIFICATION</scope>
    <source>
        <strain evidence="3">FUMOZ</strain>
    </source>
</reference>
<dbReference type="PANTHER" id="PTHR14324">
    <property type="entry name" value="CONDENSIN-2 COMPLEX SUBUNIT H2"/>
    <property type="match status" value="1"/>
</dbReference>
<dbReference type="InterPro" id="IPR031737">
    <property type="entry name" value="CNDH2_C"/>
</dbReference>
<feature type="compositionally biased region" description="Acidic residues" evidence="1">
    <location>
        <begin position="643"/>
        <end position="656"/>
    </location>
</feature>
<evidence type="ECO:0000256" key="1">
    <source>
        <dbReference type="SAM" id="MobiDB-lite"/>
    </source>
</evidence>
<feature type="region of interest" description="Disordered" evidence="1">
    <location>
        <begin position="714"/>
        <end position="764"/>
    </location>
</feature>
<dbReference type="EnsemblMetazoa" id="AFUN007950-RA">
    <property type="protein sequence ID" value="AFUN007950-PA"/>
    <property type="gene ID" value="AFUN007950"/>
</dbReference>
<dbReference type="GO" id="GO:0051306">
    <property type="term" value="P:mitotic sister chromatid separation"/>
    <property type="evidence" value="ECO:0007669"/>
    <property type="project" value="TreeGrafter"/>
</dbReference>
<evidence type="ECO:0000259" key="2">
    <source>
        <dbReference type="Pfam" id="PF16858"/>
    </source>
</evidence>
<dbReference type="InterPro" id="IPR031739">
    <property type="entry name" value="Ncaph2"/>
</dbReference>
<protein>
    <submittedName>
        <fullName evidence="3">CNDH2_C domain-containing protein</fullName>
    </submittedName>
</protein>
<organism evidence="3">
    <name type="scientific">Anopheles funestus</name>
    <name type="common">African malaria mosquito</name>
    <dbReference type="NCBI Taxonomy" id="62324"/>
    <lineage>
        <taxon>Eukaryota</taxon>
        <taxon>Metazoa</taxon>
        <taxon>Ecdysozoa</taxon>
        <taxon>Arthropoda</taxon>
        <taxon>Hexapoda</taxon>
        <taxon>Insecta</taxon>
        <taxon>Pterygota</taxon>
        <taxon>Neoptera</taxon>
        <taxon>Endopterygota</taxon>
        <taxon>Diptera</taxon>
        <taxon>Nematocera</taxon>
        <taxon>Culicoidea</taxon>
        <taxon>Culicidae</taxon>
        <taxon>Anophelinae</taxon>
        <taxon>Anopheles</taxon>
    </lineage>
</organism>
<dbReference type="GO" id="GO:0003682">
    <property type="term" value="F:chromatin binding"/>
    <property type="evidence" value="ECO:0007669"/>
    <property type="project" value="TreeGrafter"/>
</dbReference>